<evidence type="ECO:0000313" key="2">
    <source>
        <dbReference type="EMBL" id="QUS39549.1"/>
    </source>
</evidence>
<protein>
    <submittedName>
        <fullName evidence="2">Phage portal protein</fullName>
    </submittedName>
</protein>
<evidence type="ECO:0000256" key="1">
    <source>
        <dbReference type="SAM" id="MobiDB-lite"/>
    </source>
</evidence>
<dbReference type="InterPro" id="IPR006944">
    <property type="entry name" value="Phage/GTA_portal"/>
</dbReference>
<dbReference type="EMBL" id="CP036498">
    <property type="protein sequence ID" value="QUS39549.1"/>
    <property type="molecule type" value="Genomic_DNA"/>
</dbReference>
<feature type="region of interest" description="Disordered" evidence="1">
    <location>
        <begin position="363"/>
        <end position="387"/>
    </location>
</feature>
<evidence type="ECO:0000313" key="3">
    <source>
        <dbReference type="Proteomes" id="UP000682843"/>
    </source>
</evidence>
<keyword evidence="3" id="KW-1185">Reference proteome</keyword>
<organism evidence="2 3">
    <name type="scientific">Tardiphaga alba</name>
    <dbReference type="NCBI Taxonomy" id="340268"/>
    <lineage>
        <taxon>Bacteria</taxon>
        <taxon>Pseudomonadati</taxon>
        <taxon>Pseudomonadota</taxon>
        <taxon>Alphaproteobacteria</taxon>
        <taxon>Hyphomicrobiales</taxon>
        <taxon>Nitrobacteraceae</taxon>
        <taxon>Tardiphaga</taxon>
    </lineage>
</organism>
<gene>
    <name evidence="2" type="ORF">RPMA_12405</name>
</gene>
<proteinExistence type="predicted"/>
<dbReference type="NCBIfam" id="TIGR01537">
    <property type="entry name" value="portal_HK97"/>
    <property type="match status" value="1"/>
</dbReference>
<dbReference type="Proteomes" id="UP000682843">
    <property type="component" value="Chromosome"/>
</dbReference>
<accession>A0ABX8A7B8</accession>
<dbReference type="InterPro" id="IPR006427">
    <property type="entry name" value="Portal_HK97"/>
</dbReference>
<sequence>MACQRGDELMGLLSWVRRSLSLTDHQGWSLYGGSTWSGKAVTNDGALNLSAWFRGVRLYADVTGALPLKFYERLGNDDRVQVRDHPVAIITGQDPNLEQTTQEFWGAQAAALTISGNAFAEKKFISDRLVSLEPMPRDTCVDRENGALVYRFNDRGKAETLPAVKVFHTRGFHLGGDVGLSPLAYARQSLGLSLATEEATGKTFAQGMRASGFFTGPRLDPVQRADFKKTFIDPIVGNNAEAHYGILENGFDFKQVNMSPKDAEMLLSRRFNIEELARFLGVPPILLGHAQDGMTAWGSGVENIMLSWLTLGLNSFLTNIEKSVNKRLLRPEERIKYYAEFDRNALLQADSEARGEFISKMIQNAQMTPNEGRKKDNRSPMPGGDQLLINSTLIPLTSAGASRSLAPTTQTTPGPTP</sequence>
<name>A0ABX8A7B8_9BRAD</name>
<dbReference type="Pfam" id="PF04860">
    <property type="entry name" value="Phage_portal"/>
    <property type="match status" value="1"/>
</dbReference>
<reference evidence="2 3" key="1">
    <citation type="submission" date="2019-02" db="EMBL/GenBank/DDBJ databases">
        <title>Emended description of the genus Rhodopseudomonas and description of Rhodopseudomonas albus sp. nov., a non-phototrophic, heavy-metal-tolerant bacterium isolated from garden soil.</title>
        <authorList>
            <person name="Bao Z."/>
            <person name="Cao W.W."/>
            <person name="Sato Y."/>
            <person name="Nishizawa T."/>
            <person name="Zhao J."/>
            <person name="Guo Y."/>
            <person name="Ohta H."/>
        </authorList>
    </citation>
    <scope>NUCLEOTIDE SEQUENCE [LARGE SCALE GENOMIC DNA]</scope>
    <source>
        <strain evidence="2 3">SK50-23</strain>
    </source>
</reference>